<dbReference type="OrthoDB" id="2428213at2"/>
<proteinExistence type="predicted"/>
<name>A0A516KHA4_9BACI</name>
<keyword evidence="1" id="KW-0812">Transmembrane</keyword>
<sequence length="140" mass="16855">MYGLGLEFWSRLFVILGIALLLISLFNALMRKVLNVKRRKFFSYNHVNDRHKKLDWFIRIGFIGMVILSYPFTLQPYSNWFLQPWFLIFVFFIASETVRAIMEYKYAKNRRDYLYTLSSLLFVTVLLTILFSTQFFGFID</sequence>
<feature type="transmembrane region" description="Helical" evidence="1">
    <location>
        <begin position="113"/>
        <end position="139"/>
    </location>
</feature>
<organism evidence="2 3">
    <name type="scientific">Radiobacillus deserti</name>
    <dbReference type="NCBI Taxonomy" id="2594883"/>
    <lineage>
        <taxon>Bacteria</taxon>
        <taxon>Bacillati</taxon>
        <taxon>Bacillota</taxon>
        <taxon>Bacilli</taxon>
        <taxon>Bacillales</taxon>
        <taxon>Bacillaceae</taxon>
        <taxon>Radiobacillus</taxon>
    </lineage>
</organism>
<accession>A0A516KHA4</accession>
<dbReference type="Proteomes" id="UP000315215">
    <property type="component" value="Chromosome"/>
</dbReference>
<keyword evidence="1" id="KW-1133">Transmembrane helix</keyword>
<evidence type="ECO:0000313" key="3">
    <source>
        <dbReference type="Proteomes" id="UP000315215"/>
    </source>
</evidence>
<dbReference type="KEGG" id="aqt:FN924_11520"/>
<evidence type="ECO:0000313" key="2">
    <source>
        <dbReference type="EMBL" id="QDP40759.1"/>
    </source>
</evidence>
<gene>
    <name evidence="2" type="ORF">FN924_11520</name>
</gene>
<keyword evidence="1" id="KW-0472">Membrane</keyword>
<keyword evidence="3" id="KW-1185">Reference proteome</keyword>
<feature type="transmembrane region" description="Helical" evidence="1">
    <location>
        <begin position="80"/>
        <end position="101"/>
    </location>
</feature>
<dbReference type="Pfam" id="PF13789">
    <property type="entry name" value="DUF4181"/>
    <property type="match status" value="1"/>
</dbReference>
<feature type="transmembrane region" description="Helical" evidence="1">
    <location>
        <begin position="56"/>
        <end position="74"/>
    </location>
</feature>
<dbReference type="EMBL" id="CP041666">
    <property type="protein sequence ID" value="QDP40759.1"/>
    <property type="molecule type" value="Genomic_DNA"/>
</dbReference>
<dbReference type="InterPro" id="IPR025441">
    <property type="entry name" value="DUF4181"/>
</dbReference>
<dbReference type="RefSeq" id="WP_143894623.1">
    <property type="nucleotide sequence ID" value="NZ_CP041666.1"/>
</dbReference>
<protein>
    <submittedName>
        <fullName evidence="2">DUF4181 domain-containing protein</fullName>
    </submittedName>
</protein>
<feature type="transmembrane region" description="Helical" evidence="1">
    <location>
        <begin position="12"/>
        <end position="30"/>
    </location>
</feature>
<evidence type="ECO:0000256" key="1">
    <source>
        <dbReference type="SAM" id="Phobius"/>
    </source>
</evidence>
<dbReference type="AlphaFoldDB" id="A0A516KHA4"/>
<reference evidence="2 3" key="1">
    <citation type="submission" date="2019-07" db="EMBL/GenBank/DDBJ databases">
        <authorList>
            <person name="Li J."/>
        </authorList>
    </citation>
    <scope>NUCLEOTIDE SEQUENCE [LARGE SCALE GENOMIC DNA]</scope>
    <source>
        <strain evidence="2 3">TKL69</strain>
    </source>
</reference>